<dbReference type="Gene3D" id="2.170.130.10">
    <property type="entry name" value="TonB-dependent receptor, plug domain"/>
    <property type="match status" value="1"/>
</dbReference>
<dbReference type="InterPro" id="IPR012910">
    <property type="entry name" value="Plug_dom"/>
</dbReference>
<evidence type="ECO:0000256" key="8">
    <source>
        <dbReference type="PROSITE-ProRule" id="PRU01360"/>
    </source>
</evidence>
<keyword evidence="13" id="KW-1185">Reference proteome</keyword>
<evidence type="ECO:0000313" key="12">
    <source>
        <dbReference type="EMBL" id="GGC12639.1"/>
    </source>
</evidence>
<evidence type="ECO:0000256" key="5">
    <source>
        <dbReference type="ARBA" id="ARBA00023077"/>
    </source>
</evidence>
<evidence type="ECO:0000313" key="13">
    <source>
        <dbReference type="Proteomes" id="UP000597338"/>
    </source>
</evidence>
<dbReference type="InterPro" id="IPR008969">
    <property type="entry name" value="CarboxyPept-like_regulatory"/>
</dbReference>
<dbReference type="EMBL" id="BMIK01000001">
    <property type="protein sequence ID" value="GGC12639.1"/>
    <property type="molecule type" value="Genomic_DNA"/>
</dbReference>
<dbReference type="InterPro" id="IPR039426">
    <property type="entry name" value="TonB-dep_rcpt-like"/>
</dbReference>
<keyword evidence="6 8" id="KW-0472">Membrane</keyword>
<name>A0ABQ1KVY3_9SPHI</name>
<dbReference type="InterPro" id="IPR000531">
    <property type="entry name" value="Beta-barrel_TonB"/>
</dbReference>
<gene>
    <name evidence="12" type="ORF">GCM10011386_00370</name>
</gene>
<evidence type="ECO:0000259" key="11">
    <source>
        <dbReference type="Pfam" id="PF07715"/>
    </source>
</evidence>
<evidence type="ECO:0000256" key="9">
    <source>
        <dbReference type="RuleBase" id="RU003357"/>
    </source>
</evidence>
<feature type="domain" description="TonB-dependent receptor plug" evidence="11">
    <location>
        <begin position="111"/>
        <end position="228"/>
    </location>
</feature>
<evidence type="ECO:0000256" key="4">
    <source>
        <dbReference type="ARBA" id="ARBA00022692"/>
    </source>
</evidence>
<reference evidence="13" key="1">
    <citation type="journal article" date="2019" name="Int. J. Syst. Evol. Microbiol.">
        <title>The Global Catalogue of Microorganisms (GCM) 10K type strain sequencing project: providing services to taxonomists for standard genome sequencing and annotation.</title>
        <authorList>
            <consortium name="The Broad Institute Genomics Platform"/>
            <consortium name="The Broad Institute Genome Sequencing Center for Infectious Disease"/>
            <person name="Wu L."/>
            <person name="Ma J."/>
        </authorList>
    </citation>
    <scope>NUCLEOTIDE SEQUENCE [LARGE SCALE GENOMIC DNA]</scope>
    <source>
        <strain evidence="13">CGMCC 1.15342</strain>
    </source>
</reference>
<evidence type="ECO:0000256" key="7">
    <source>
        <dbReference type="ARBA" id="ARBA00023237"/>
    </source>
</evidence>
<keyword evidence="7 8" id="KW-0998">Cell outer membrane</keyword>
<evidence type="ECO:0000259" key="10">
    <source>
        <dbReference type="Pfam" id="PF00593"/>
    </source>
</evidence>
<dbReference type="SUPFAM" id="SSF56935">
    <property type="entry name" value="Porins"/>
    <property type="match status" value="1"/>
</dbReference>
<keyword evidence="5 9" id="KW-0798">TonB box</keyword>
<feature type="domain" description="TonB-dependent receptor-like beta-barrel" evidence="10">
    <location>
        <begin position="425"/>
        <end position="945"/>
    </location>
</feature>
<organism evidence="12 13">
    <name type="scientific">Parapedobacter defluvii</name>
    <dbReference type="NCBI Taxonomy" id="2045106"/>
    <lineage>
        <taxon>Bacteria</taxon>
        <taxon>Pseudomonadati</taxon>
        <taxon>Bacteroidota</taxon>
        <taxon>Sphingobacteriia</taxon>
        <taxon>Sphingobacteriales</taxon>
        <taxon>Sphingobacteriaceae</taxon>
        <taxon>Parapedobacter</taxon>
    </lineage>
</organism>
<dbReference type="InterPro" id="IPR037066">
    <property type="entry name" value="Plug_dom_sf"/>
</dbReference>
<comment type="caution">
    <text evidence="12">The sequence shown here is derived from an EMBL/GenBank/DDBJ whole genome shotgun (WGS) entry which is preliminary data.</text>
</comment>
<dbReference type="NCBIfam" id="TIGR04056">
    <property type="entry name" value="OMP_RagA_SusC"/>
    <property type="match status" value="1"/>
</dbReference>
<dbReference type="InterPro" id="IPR036942">
    <property type="entry name" value="Beta-barrel_TonB_sf"/>
</dbReference>
<dbReference type="InterPro" id="IPR023997">
    <property type="entry name" value="TonB-dep_OMP_SusC/RagA_CS"/>
</dbReference>
<dbReference type="PROSITE" id="PS52016">
    <property type="entry name" value="TONB_DEPENDENT_REC_3"/>
    <property type="match status" value="1"/>
</dbReference>
<dbReference type="Proteomes" id="UP000597338">
    <property type="component" value="Unassembled WGS sequence"/>
</dbReference>
<dbReference type="InterPro" id="IPR023996">
    <property type="entry name" value="TonB-dep_OMP_SusC/RagA"/>
</dbReference>
<sequence>MSFSLTAQETRPLINSTLDGAVVDAATKEPLAGASLQIQGVTHSTKTNNQGKFQFITGQRFPYTLVVTYVGYKTKEVVASGSPITIELEPDATGLDEVVVVGYGEQRKGNLVGSVAKVNPATIKTIPEASFDTQLQGNVAGVQISGGTGIPGSNTFIRVRGATSINSSNDPLYIIDGIFVNSTSLQSIEADRNTSPLADLSPEDIETIEVLKDAAAISIYGSRGANGVIIVSTKRGKFDQKPTINVNTSQGLGWAPKKWDLTTGPEHAMLVEEYRANEGLTPVFTADTRGLPEDQPTYDRQAILNQTAHYQNYGVSLNGGSQNTSYYLSVNHSEQEGIWKTMGFNRSGFKVNVDQKITDRIRVGTTNTLSRSIRNIGRAVGSGGTGALYQATVDIPTYLPIFDGEGKPLRWVNFDNVYSLVTETDNSAISNHYIGNIYGEVDILPMLRFKSTFSLDYNNYEENEYWNTSLLRGLANNGEATRSYTTSNYWVNEQTLDYNTTIADKHNVGILVGNHIEGTLITNTFAKGTNFPNNSYTLISAAANQTVDESWRKNALVSFFSRVQYNFEGKYLLEATFRADGSSKFSKKNRWGYFPAIGGAWRISDEPFLAGNTAISNLKLRMSYGIAGNQNGIGDFAYRGLWGAGQGYPDNGTAELPGTAPLQLANPDLRWEKTSQFNVGLDFGLWNNRLSIEANYYRKYTTDALLQISVPNYIGFSSYLSNYGEISNRGFELSINSQNIRKKDFTWSTSFNVAQNKNRIEVLPSPMSFEDRSFLRIEQGVALYSYWLYNFQGVDRETGDMILEDVNGDGEITPADRKVVGDAWPKFFGGLTNNLTYKQFDFNVQFTFSYGNRLWNHNRMLGEQGGRLDANRVIFASQLDRWQEPGDITDVPRLTLNNYSRQEVSRFFEDASFLRLRTLTVGYTIPLKNSRVIDRLRLYVVGTNLWITTPYTGADPETRIERGENQNIQGYDFASPPTPRTVQFGVNLTL</sequence>
<accession>A0ABQ1KVY3</accession>
<evidence type="ECO:0000256" key="2">
    <source>
        <dbReference type="ARBA" id="ARBA00022448"/>
    </source>
</evidence>
<dbReference type="Gene3D" id="2.60.40.1120">
    <property type="entry name" value="Carboxypeptidase-like, regulatory domain"/>
    <property type="match status" value="1"/>
</dbReference>
<dbReference type="Pfam" id="PF13715">
    <property type="entry name" value="CarbopepD_reg_2"/>
    <property type="match status" value="1"/>
</dbReference>
<comment type="subcellular location">
    <subcellularLocation>
        <location evidence="1 8">Cell outer membrane</location>
        <topology evidence="1 8">Multi-pass membrane protein</topology>
    </subcellularLocation>
</comment>
<proteinExistence type="inferred from homology"/>
<evidence type="ECO:0000256" key="6">
    <source>
        <dbReference type="ARBA" id="ARBA00023136"/>
    </source>
</evidence>
<evidence type="ECO:0000256" key="3">
    <source>
        <dbReference type="ARBA" id="ARBA00022452"/>
    </source>
</evidence>
<dbReference type="Pfam" id="PF00593">
    <property type="entry name" value="TonB_dep_Rec_b-barrel"/>
    <property type="match status" value="1"/>
</dbReference>
<dbReference type="NCBIfam" id="TIGR04057">
    <property type="entry name" value="SusC_RagA_signa"/>
    <property type="match status" value="1"/>
</dbReference>
<dbReference type="SUPFAM" id="SSF49464">
    <property type="entry name" value="Carboxypeptidase regulatory domain-like"/>
    <property type="match status" value="1"/>
</dbReference>
<evidence type="ECO:0000256" key="1">
    <source>
        <dbReference type="ARBA" id="ARBA00004571"/>
    </source>
</evidence>
<keyword evidence="2 8" id="KW-0813">Transport</keyword>
<dbReference type="Gene3D" id="2.40.170.20">
    <property type="entry name" value="TonB-dependent receptor, beta-barrel domain"/>
    <property type="match status" value="1"/>
</dbReference>
<dbReference type="Pfam" id="PF07715">
    <property type="entry name" value="Plug"/>
    <property type="match status" value="1"/>
</dbReference>
<keyword evidence="3 8" id="KW-1134">Transmembrane beta strand</keyword>
<protein>
    <submittedName>
        <fullName evidence="12">SusC/RagA family TonB-linked outer membrane protein</fullName>
    </submittedName>
</protein>
<keyword evidence="4 8" id="KW-0812">Transmembrane</keyword>
<comment type="similarity">
    <text evidence="8 9">Belongs to the TonB-dependent receptor family.</text>
</comment>